<comment type="caution">
    <text evidence="1">The sequence shown here is derived from an EMBL/GenBank/DDBJ whole genome shotgun (WGS) entry which is preliminary data.</text>
</comment>
<proteinExistence type="predicted"/>
<accession>A0A0F9QFP9</accession>
<protein>
    <submittedName>
        <fullName evidence="1">Uncharacterized protein</fullName>
    </submittedName>
</protein>
<dbReference type="AlphaFoldDB" id="A0A0F9QFP9"/>
<organism evidence="1">
    <name type="scientific">marine sediment metagenome</name>
    <dbReference type="NCBI Taxonomy" id="412755"/>
    <lineage>
        <taxon>unclassified sequences</taxon>
        <taxon>metagenomes</taxon>
        <taxon>ecological metagenomes</taxon>
    </lineage>
</organism>
<dbReference type="EMBL" id="LAZR01001653">
    <property type="protein sequence ID" value="KKN41339.1"/>
    <property type="molecule type" value="Genomic_DNA"/>
</dbReference>
<evidence type="ECO:0000313" key="1">
    <source>
        <dbReference type="EMBL" id="KKN41339.1"/>
    </source>
</evidence>
<sequence length="134" mass="14915">MRSHCESESVMAIDGIKIEGTPIEDKALRTRIIRACSAMPYSAGTELMRMQSIGTGNVSGCTLEALVDWLERFGEVMREHAKEFNACEEELFQVKRDIRATGRIVDLVLGSSKTVGRLVTLAELERDQLEGEQP</sequence>
<gene>
    <name evidence="1" type="ORF">LCGC14_0724210</name>
</gene>
<name>A0A0F9QFP9_9ZZZZ</name>
<reference evidence="1" key="1">
    <citation type="journal article" date="2015" name="Nature">
        <title>Complex archaea that bridge the gap between prokaryotes and eukaryotes.</title>
        <authorList>
            <person name="Spang A."/>
            <person name="Saw J.H."/>
            <person name="Jorgensen S.L."/>
            <person name="Zaremba-Niedzwiedzka K."/>
            <person name="Martijn J."/>
            <person name="Lind A.E."/>
            <person name="van Eijk R."/>
            <person name="Schleper C."/>
            <person name="Guy L."/>
            <person name="Ettema T.J."/>
        </authorList>
    </citation>
    <scope>NUCLEOTIDE SEQUENCE</scope>
</reference>